<name>A0A3M8UG97_9ACTN</name>
<gene>
    <name evidence="2" type="ORF">EEJ42_34140</name>
</gene>
<dbReference type="Proteomes" id="UP000275401">
    <property type="component" value="Unassembled WGS sequence"/>
</dbReference>
<feature type="region of interest" description="Disordered" evidence="1">
    <location>
        <begin position="17"/>
        <end position="55"/>
    </location>
</feature>
<evidence type="ECO:0000256" key="1">
    <source>
        <dbReference type="SAM" id="MobiDB-lite"/>
    </source>
</evidence>
<dbReference type="EMBL" id="RIBZ01000631">
    <property type="protein sequence ID" value="RNG04466.1"/>
    <property type="molecule type" value="Genomic_DNA"/>
</dbReference>
<reference evidence="2 3" key="1">
    <citation type="submission" date="2018-11" db="EMBL/GenBank/DDBJ databases">
        <title>The Potential of Streptomyces as Biocontrol Agents against the Tomato grey mould, Botrytis cinerea (Gray mold) Frontiers in Microbiology.</title>
        <authorList>
            <person name="Li D."/>
        </authorList>
    </citation>
    <scope>NUCLEOTIDE SEQUENCE [LARGE SCALE GENOMIC DNA]</scope>
    <source>
        <strain evidence="2 3">NEAU-LD23</strain>
    </source>
</reference>
<keyword evidence="3" id="KW-1185">Reference proteome</keyword>
<organism evidence="2 3">
    <name type="scientific">Streptomyces botrytidirepellens</name>
    <dbReference type="NCBI Taxonomy" id="2486417"/>
    <lineage>
        <taxon>Bacteria</taxon>
        <taxon>Bacillati</taxon>
        <taxon>Actinomycetota</taxon>
        <taxon>Actinomycetes</taxon>
        <taxon>Kitasatosporales</taxon>
        <taxon>Streptomycetaceae</taxon>
        <taxon>Streptomyces</taxon>
    </lineage>
</organism>
<feature type="region of interest" description="Disordered" evidence="1">
    <location>
        <begin position="94"/>
        <end position="123"/>
    </location>
</feature>
<evidence type="ECO:0000313" key="3">
    <source>
        <dbReference type="Proteomes" id="UP000275401"/>
    </source>
</evidence>
<proteinExistence type="predicted"/>
<protein>
    <submittedName>
        <fullName evidence="2">Uncharacterized protein</fullName>
    </submittedName>
</protein>
<sequence>MGRWWWRSCSLRCGSDFPHPAPSRNRGSAPAPAPQSPEGLGLGHLRPRTPLLKPRKGWEWGISAQGPRSSNAGGAGLYARRGLNWLWAIVPRGGTGGHNPATGSRPATNPRPTAARWTAGCPR</sequence>
<evidence type="ECO:0000313" key="2">
    <source>
        <dbReference type="EMBL" id="RNG04466.1"/>
    </source>
</evidence>
<dbReference type="AlphaFoldDB" id="A0A3M8UG97"/>
<accession>A0A3M8UG97</accession>
<feature type="compositionally biased region" description="Polar residues" evidence="1">
    <location>
        <begin position="101"/>
        <end position="111"/>
    </location>
</feature>
<comment type="caution">
    <text evidence="2">The sequence shown here is derived from an EMBL/GenBank/DDBJ whole genome shotgun (WGS) entry which is preliminary data.</text>
</comment>